<reference evidence="2" key="1">
    <citation type="submission" date="2021-01" db="EMBL/GenBank/DDBJ databases">
        <authorList>
            <person name="Corre E."/>
            <person name="Pelletier E."/>
            <person name="Niang G."/>
            <person name="Scheremetjew M."/>
            <person name="Finn R."/>
            <person name="Kale V."/>
            <person name="Holt S."/>
            <person name="Cochrane G."/>
            <person name="Meng A."/>
            <person name="Brown T."/>
            <person name="Cohen L."/>
        </authorList>
    </citation>
    <scope>NUCLEOTIDE SEQUENCE</scope>
    <source>
        <strain evidence="2">MM31A-1</strain>
    </source>
</reference>
<dbReference type="AlphaFoldDB" id="A0A6S8UF12"/>
<evidence type="ECO:0000313" key="2">
    <source>
        <dbReference type="EMBL" id="CAE0464964.1"/>
    </source>
</evidence>
<proteinExistence type="predicted"/>
<protein>
    <submittedName>
        <fullName evidence="2">Uncharacterized protein</fullName>
    </submittedName>
</protein>
<gene>
    <name evidence="2" type="ORF">CDEB00056_LOCUS9805</name>
    <name evidence="3" type="ORF">CDEB00056_LOCUS9806</name>
</gene>
<feature type="region of interest" description="Disordered" evidence="1">
    <location>
        <begin position="346"/>
        <end position="371"/>
    </location>
</feature>
<organism evidence="2">
    <name type="scientific">Chaetoceros debilis</name>
    <dbReference type="NCBI Taxonomy" id="122233"/>
    <lineage>
        <taxon>Eukaryota</taxon>
        <taxon>Sar</taxon>
        <taxon>Stramenopiles</taxon>
        <taxon>Ochrophyta</taxon>
        <taxon>Bacillariophyta</taxon>
        <taxon>Coscinodiscophyceae</taxon>
        <taxon>Chaetocerotophycidae</taxon>
        <taxon>Chaetocerotales</taxon>
        <taxon>Chaetocerotaceae</taxon>
        <taxon>Chaetoceros</taxon>
    </lineage>
</organism>
<feature type="compositionally biased region" description="Polar residues" evidence="1">
    <location>
        <begin position="362"/>
        <end position="371"/>
    </location>
</feature>
<sequence length="371" mass="41261">MWWKSRPCHILRTYTIHCDSEDEMEDVKIVYLTSSSMSSMSSLGKYQSDWEWAPIRKLIPFYGKRDKEVDADVGRAQWCSAAMDTYLQQQCQQGDGGKNGKEERKYLNHVLSMAKQRAGYEDTSTNMDMDTDTGTKLISSTSAKIKETETEKLKSEVTSKSSHTLNISFGSDSGSGSGFDGTASKLASRANRFSGQGGLTDASNVTDSYCCEARKSELYFLSKVDKMKECLSAEDLKPILLSLNSRLTNLKKKVQPGSKPSKTQKYVKCLFSLCAKGEDMERDDICEVILDINKELVEMEGMDDATSTANHCGADTPARDIKIEDDTMTETLASASRKRNIKIEDDTMTETPVSASRKRTRANISPSISLN</sequence>
<dbReference type="EMBL" id="HBIO01012620">
    <property type="protein sequence ID" value="CAE0464964.1"/>
    <property type="molecule type" value="Transcribed_RNA"/>
</dbReference>
<accession>A0A6S8UF12</accession>
<evidence type="ECO:0000313" key="3">
    <source>
        <dbReference type="EMBL" id="CAE0464965.1"/>
    </source>
</evidence>
<name>A0A6S8UF12_9STRA</name>
<dbReference type="EMBL" id="HBIO01012621">
    <property type="protein sequence ID" value="CAE0464965.1"/>
    <property type="molecule type" value="Transcribed_RNA"/>
</dbReference>
<evidence type="ECO:0000256" key="1">
    <source>
        <dbReference type="SAM" id="MobiDB-lite"/>
    </source>
</evidence>